<feature type="binding site" evidence="7">
    <location>
        <position position="231"/>
    </location>
    <ligand>
        <name>ATP</name>
        <dbReference type="ChEBI" id="CHEBI:30616"/>
    </ligand>
</feature>
<dbReference type="CDD" id="cd00777">
    <property type="entry name" value="AspRS_core"/>
    <property type="match status" value="1"/>
</dbReference>
<dbReference type="EC" id="6.1.1.23" evidence="7"/>
<dbReference type="Pfam" id="PF01336">
    <property type="entry name" value="tRNA_anti-codon"/>
    <property type="match status" value="1"/>
</dbReference>
<dbReference type="HAMAP" id="MF_00044">
    <property type="entry name" value="Asp_tRNA_synth_type1"/>
    <property type="match status" value="1"/>
</dbReference>
<evidence type="ECO:0000256" key="5">
    <source>
        <dbReference type="ARBA" id="ARBA00022917"/>
    </source>
</evidence>
<dbReference type="Gene3D" id="2.40.50.140">
    <property type="entry name" value="Nucleic acid-binding proteins"/>
    <property type="match status" value="1"/>
</dbReference>
<keyword evidence="7" id="KW-0963">Cytoplasm</keyword>
<keyword evidence="2 7" id="KW-0436">Ligase</keyword>
<dbReference type="SUPFAM" id="SSF55261">
    <property type="entry name" value="GAD domain-like"/>
    <property type="match status" value="1"/>
</dbReference>
<evidence type="ECO:0000256" key="7">
    <source>
        <dbReference type="HAMAP-Rule" id="MF_00044"/>
    </source>
</evidence>
<dbReference type="STRING" id="1121105.GCA_000421665_01387"/>
<dbReference type="PROSITE" id="PS50862">
    <property type="entry name" value="AA_TRNA_LIGASE_II"/>
    <property type="match status" value="1"/>
</dbReference>
<dbReference type="InterPro" id="IPR006195">
    <property type="entry name" value="aa-tRNA-synth_II"/>
</dbReference>
<dbReference type="InterPro" id="IPR029351">
    <property type="entry name" value="GAD_dom"/>
</dbReference>
<dbReference type="InterPro" id="IPR045864">
    <property type="entry name" value="aa-tRNA-synth_II/BPL/LPL"/>
</dbReference>
<dbReference type="NCBIfam" id="TIGR00459">
    <property type="entry name" value="aspS_bact"/>
    <property type="match status" value="1"/>
</dbReference>
<dbReference type="GO" id="GO:0140096">
    <property type="term" value="F:catalytic activity, acting on a protein"/>
    <property type="evidence" value="ECO:0007669"/>
    <property type="project" value="UniProtKB-ARBA"/>
</dbReference>
<dbReference type="PRINTS" id="PR01042">
    <property type="entry name" value="TRNASYNTHASP"/>
</dbReference>
<dbReference type="InterPro" id="IPR012340">
    <property type="entry name" value="NA-bd_OB-fold"/>
</dbReference>
<dbReference type="SUPFAM" id="SSF50249">
    <property type="entry name" value="Nucleic acid-binding proteins"/>
    <property type="match status" value="1"/>
</dbReference>
<feature type="binding site" evidence="7">
    <location>
        <begin position="222"/>
        <end position="224"/>
    </location>
    <ligand>
        <name>ATP</name>
        <dbReference type="ChEBI" id="CHEBI:30616"/>
    </ligand>
</feature>
<feature type="domain" description="Aminoacyl-transfer RNA synthetases class-II family profile" evidence="8">
    <location>
        <begin position="145"/>
        <end position="565"/>
    </location>
</feature>
<protein>
    <recommendedName>
        <fullName evidence="7">Aspartate--tRNA(Asp/Asn) ligase</fullName>
        <ecNumber evidence="7">6.1.1.23</ecNumber>
    </recommendedName>
    <alternativeName>
        <fullName evidence="7">Aspartyl-tRNA synthetase</fullName>
        <shortName evidence="7">AspRS</shortName>
    </alternativeName>
    <alternativeName>
        <fullName evidence="7">Non-discriminating aspartyl-tRNA synthetase</fullName>
        <shortName evidence="7">ND-AspRS</shortName>
    </alternativeName>
</protein>
<keyword evidence="3 7" id="KW-0547">Nucleotide-binding</keyword>
<dbReference type="GO" id="GO:0005737">
    <property type="term" value="C:cytoplasm"/>
    <property type="evidence" value="ECO:0007669"/>
    <property type="project" value="UniProtKB-SubCell"/>
</dbReference>
<feature type="binding site" evidence="7">
    <location>
        <position position="176"/>
    </location>
    <ligand>
        <name>L-aspartate</name>
        <dbReference type="ChEBI" id="CHEBI:29991"/>
    </ligand>
</feature>
<keyword evidence="5 7" id="KW-0648">Protein biosynthesis</keyword>
<dbReference type="Gene3D" id="3.30.1360.30">
    <property type="entry name" value="GAD-like domain"/>
    <property type="match status" value="1"/>
</dbReference>
<keyword evidence="4 7" id="KW-0067">ATP-binding</keyword>
<dbReference type="EMBL" id="DQHO01000032">
    <property type="protein sequence ID" value="HCS94073.1"/>
    <property type="molecule type" value="Genomic_DNA"/>
</dbReference>
<evidence type="ECO:0000313" key="9">
    <source>
        <dbReference type="EMBL" id="HCS94073.1"/>
    </source>
</evidence>
<feature type="site" description="Important for tRNA non-discrimination" evidence="7">
    <location>
        <position position="84"/>
    </location>
</feature>
<feature type="region of interest" description="Aspartate" evidence="7">
    <location>
        <begin position="200"/>
        <end position="203"/>
    </location>
</feature>
<keyword evidence="6 7" id="KW-0030">Aminoacyl-tRNA synthetase</keyword>
<dbReference type="PANTHER" id="PTHR22594:SF5">
    <property type="entry name" value="ASPARTATE--TRNA LIGASE, MITOCHONDRIAL"/>
    <property type="match status" value="1"/>
</dbReference>
<dbReference type="InterPro" id="IPR002312">
    <property type="entry name" value="Asp/Asn-tRNA-synth_IIb"/>
</dbReference>
<dbReference type="GO" id="GO:0050560">
    <property type="term" value="F:aspartate-tRNA(Asn) ligase activity"/>
    <property type="evidence" value="ECO:0007669"/>
    <property type="project" value="UniProtKB-EC"/>
</dbReference>
<dbReference type="GO" id="GO:0003676">
    <property type="term" value="F:nucleic acid binding"/>
    <property type="evidence" value="ECO:0007669"/>
    <property type="project" value="InterPro"/>
</dbReference>
<dbReference type="PANTHER" id="PTHR22594">
    <property type="entry name" value="ASPARTYL/LYSYL-TRNA SYNTHETASE"/>
    <property type="match status" value="1"/>
</dbReference>
<feature type="binding site" evidence="7">
    <location>
        <position position="479"/>
    </location>
    <ligand>
        <name>ATP</name>
        <dbReference type="ChEBI" id="CHEBI:30616"/>
    </ligand>
</feature>
<proteinExistence type="inferred from homology"/>
<dbReference type="AlphaFoldDB" id="A0A3D4S5I1"/>
<dbReference type="Pfam" id="PF00152">
    <property type="entry name" value="tRNA-synt_2"/>
    <property type="match status" value="1"/>
</dbReference>
<dbReference type="NCBIfam" id="NF001750">
    <property type="entry name" value="PRK00476.1"/>
    <property type="match status" value="1"/>
</dbReference>
<evidence type="ECO:0000256" key="2">
    <source>
        <dbReference type="ARBA" id="ARBA00022598"/>
    </source>
</evidence>
<comment type="subunit">
    <text evidence="7">Homodimer.</text>
</comment>
<dbReference type="InterPro" id="IPR004524">
    <property type="entry name" value="Asp-tRNA-ligase_1"/>
</dbReference>
<dbReference type="GO" id="GO:0005524">
    <property type="term" value="F:ATP binding"/>
    <property type="evidence" value="ECO:0007669"/>
    <property type="project" value="UniProtKB-UniRule"/>
</dbReference>
<dbReference type="InterPro" id="IPR004365">
    <property type="entry name" value="NA-bd_OB_tRNA"/>
</dbReference>
<feature type="binding site" evidence="7">
    <location>
        <position position="445"/>
    </location>
    <ligand>
        <name>L-aspartate</name>
        <dbReference type="ChEBI" id="CHEBI:29991"/>
    </ligand>
</feature>
<comment type="similarity">
    <text evidence="1 7">Belongs to the class-II aminoacyl-tRNA synthetase family. Type 1 subfamily.</text>
</comment>
<dbReference type="InterPro" id="IPR047090">
    <property type="entry name" value="AspRS_core"/>
</dbReference>
<dbReference type="InterPro" id="IPR004115">
    <property type="entry name" value="GAD-like_sf"/>
</dbReference>
<dbReference type="GO" id="GO:0004815">
    <property type="term" value="F:aspartate-tRNA ligase activity"/>
    <property type="evidence" value="ECO:0007669"/>
    <property type="project" value="UniProtKB-UniRule"/>
</dbReference>
<evidence type="ECO:0000256" key="6">
    <source>
        <dbReference type="ARBA" id="ARBA00023146"/>
    </source>
</evidence>
<reference evidence="9 10" key="1">
    <citation type="journal article" date="2018" name="Nat. Biotechnol.">
        <title>A standardized bacterial taxonomy based on genome phylogeny substantially revises the tree of life.</title>
        <authorList>
            <person name="Parks D.H."/>
            <person name="Chuvochina M."/>
            <person name="Waite D.W."/>
            <person name="Rinke C."/>
            <person name="Skarshewski A."/>
            <person name="Chaumeil P.A."/>
            <person name="Hugenholtz P."/>
        </authorList>
    </citation>
    <scope>NUCLEOTIDE SEQUENCE [LARGE SCALE GENOMIC DNA]</scope>
    <source>
        <strain evidence="9">UBA11306</strain>
    </source>
</reference>
<dbReference type="CDD" id="cd04317">
    <property type="entry name" value="EcAspRS_like_N"/>
    <property type="match status" value="1"/>
</dbReference>
<evidence type="ECO:0000256" key="4">
    <source>
        <dbReference type="ARBA" id="ARBA00022840"/>
    </source>
</evidence>
<dbReference type="GO" id="GO:0016740">
    <property type="term" value="F:transferase activity"/>
    <property type="evidence" value="ECO:0007669"/>
    <property type="project" value="UniProtKB-ARBA"/>
</dbReference>
<comment type="caution">
    <text evidence="9">The sequence shown here is derived from an EMBL/GenBank/DDBJ whole genome shotgun (WGS) entry which is preliminary data.</text>
</comment>
<feature type="site" description="Important for tRNA non-discrimination" evidence="7">
    <location>
        <position position="32"/>
    </location>
</feature>
<comment type="subcellular location">
    <subcellularLocation>
        <location evidence="7">Cytoplasm</location>
    </subcellularLocation>
</comment>
<dbReference type="InterPro" id="IPR004364">
    <property type="entry name" value="Aa-tRNA-synt_II"/>
</dbReference>
<name>A0A3D4S5I1_9ENTE</name>
<feature type="binding site" evidence="7">
    <location>
        <position position="222"/>
    </location>
    <ligand>
        <name>L-aspartate</name>
        <dbReference type="ChEBI" id="CHEBI:29991"/>
    </ligand>
</feature>
<feature type="binding site" evidence="7">
    <location>
        <begin position="531"/>
        <end position="534"/>
    </location>
    <ligand>
        <name>ATP</name>
        <dbReference type="ChEBI" id="CHEBI:30616"/>
    </ligand>
</feature>
<dbReference type="Gene3D" id="3.30.930.10">
    <property type="entry name" value="Bira Bifunctional Protein, Domain 2"/>
    <property type="match status" value="1"/>
</dbReference>
<sequence>MRIRSIYNGEVRDEQIGQEITVYGWVNSRRDHGGLIFVDLRDRTGLLQLVFDPSINKESFDVAENLRSEFVIGVTGVVRNRGEGLENPKLATGTVELAVHDITLFNRSKTPPIYIDDHAKIGDEVRMKYRYLDLRRPSKMNNLLLRSKATHSIRRFLDQEGFIDIETPYLAKSTPEGARDYLVPSRVHEGEFYALPQSPQLFKELLMASGFDRYYQVVRCFRDEDLRGDRQPEFSQVDLETSFLPAEEIQRITEELLKQVLLDTLGIEIETPFPRMPYDEAISRFGSDKPDTRFGLELIDVSDVVAKSDLQVFKKAEQVKAINLKGLASEYSRKDADNLANFVARYGAKGLAWLKVDGEDLKGPIAKFLVEEKEELNERLDAKDGDIIFFCADKKSVVADSLGALRNHFGKKHQLIDQSKFDFLWIVDWPMFEYSEEEKRYKAMHHPFTLPQADTIQYLQSDLSKVRAEAYDIVLNGYELGGGSLRIHEKELQTQVLKAIGLPLEKAQEQFGFLLDAMDYGFPPVGGLALGLDRFIMLLAGEENIREVIAFSKNNQAIDVLSNAPSEVSQVQLNELGLKIK</sequence>
<dbReference type="Proteomes" id="UP000262195">
    <property type="component" value="Unassembled WGS sequence"/>
</dbReference>
<dbReference type="SUPFAM" id="SSF55681">
    <property type="entry name" value="Class II aaRS and biotin synthetases"/>
    <property type="match status" value="1"/>
</dbReference>
<comment type="catalytic activity">
    <reaction evidence="7">
        <text>tRNA(Asx) + L-aspartate + ATP = L-aspartyl-tRNA(Asx) + AMP + diphosphate</text>
        <dbReference type="Rhea" id="RHEA:18349"/>
        <dbReference type="Rhea" id="RHEA-COMP:9710"/>
        <dbReference type="Rhea" id="RHEA-COMP:9711"/>
        <dbReference type="ChEBI" id="CHEBI:29991"/>
        <dbReference type="ChEBI" id="CHEBI:30616"/>
        <dbReference type="ChEBI" id="CHEBI:33019"/>
        <dbReference type="ChEBI" id="CHEBI:78442"/>
        <dbReference type="ChEBI" id="CHEBI:78516"/>
        <dbReference type="ChEBI" id="CHEBI:456215"/>
        <dbReference type="EC" id="6.1.1.23"/>
    </reaction>
</comment>
<dbReference type="Pfam" id="PF02938">
    <property type="entry name" value="GAD"/>
    <property type="match status" value="1"/>
</dbReference>
<dbReference type="InterPro" id="IPR047089">
    <property type="entry name" value="Asp-tRNA-ligase_1_N"/>
</dbReference>
<accession>A0A3D4S5I1</accession>
<comment type="function">
    <text evidence="7">Aspartyl-tRNA synthetase with relaxed tRNA specificity since it is able to aspartylate not only its cognate tRNA(Asp) but also tRNA(Asn). Reaction proceeds in two steps: L-aspartate is first activated by ATP to form Asp-AMP and then transferred to the acceptor end of tRNA(Asp/Asn).</text>
</comment>
<evidence type="ECO:0000313" key="10">
    <source>
        <dbReference type="Proteomes" id="UP000262195"/>
    </source>
</evidence>
<organism evidence="9 10">
    <name type="scientific">Bavariicoccus seileri</name>
    <dbReference type="NCBI Taxonomy" id="549685"/>
    <lineage>
        <taxon>Bacteria</taxon>
        <taxon>Bacillati</taxon>
        <taxon>Bacillota</taxon>
        <taxon>Bacilli</taxon>
        <taxon>Lactobacillales</taxon>
        <taxon>Enterococcaceae</taxon>
        <taxon>Bavariicoccus</taxon>
    </lineage>
</organism>
<evidence type="ECO:0000256" key="3">
    <source>
        <dbReference type="ARBA" id="ARBA00022741"/>
    </source>
</evidence>
<feature type="binding site" evidence="7">
    <location>
        <position position="486"/>
    </location>
    <ligand>
        <name>L-aspartate</name>
        <dbReference type="ChEBI" id="CHEBI:29991"/>
    </ligand>
</feature>
<gene>
    <name evidence="7" type="primary">aspS</name>
    <name evidence="9" type="ORF">DIW15_05140</name>
</gene>
<dbReference type="GO" id="GO:0006422">
    <property type="term" value="P:aspartyl-tRNA aminoacylation"/>
    <property type="evidence" value="ECO:0007669"/>
    <property type="project" value="UniProtKB-UniRule"/>
</dbReference>
<evidence type="ECO:0000259" key="8">
    <source>
        <dbReference type="PROSITE" id="PS50862"/>
    </source>
</evidence>
<evidence type="ECO:0000256" key="1">
    <source>
        <dbReference type="ARBA" id="ARBA00006303"/>
    </source>
</evidence>